<dbReference type="InterPro" id="IPR023346">
    <property type="entry name" value="Lysozyme-like_dom_sf"/>
</dbReference>
<gene>
    <name evidence="8" type="ORF">EJB06_01545</name>
</gene>
<proteinExistence type="inferred from homology"/>
<sequence length="147" mass="15671">MQYSATGLSLTEQCEGCRLSAYQDSAGVWTNGYGNTHGVVPGSTITQQQADADLKANIQNSVNDVNRLVTVQLTPGEFDALVDFDFNLGRGNLASSTLLSRLNAGDFAGAAAQFDRWDRSKGTVLAGLLRRRQAETAEFTGKPDPAA</sequence>
<dbReference type="InterPro" id="IPR002196">
    <property type="entry name" value="Glyco_hydro_24"/>
</dbReference>
<dbReference type="InterPro" id="IPR051018">
    <property type="entry name" value="Bacteriophage_GH24"/>
</dbReference>
<dbReference type="PANTHER" id="PTHR38107">
    <property type="match status" value="1"/>
</dbReference>
<accession>A0A430HUI2</accession>
<evidence type="ECO:0000256" key="5">
    <source>
        <dbReference type="ARBA" id="ARBA00023200"/>
    </source>
</evidence>
<name>A0A430HUI2_9BURK</name>
<dbReference type="HAMAP" id="MF_04110">
    <property type="entry name" value="ENDOLYSIN_T4"/>
    <property type="match status" value="1"/>
</dbReference>
<dbReference type="GO" id="GO:0003796">
    <property type="term" value="F:lysozyme activity"/>
    <property type="evidence" value="ECO:0007669"/>
    <property type="project" value="UniProtKB-EC"/>
</dbReference>
<keyword evidence="2 7" id="KW-0929">Antimicrobial</keyword>
<evidence type="ECO:0000256" key="1">
    <source>
        <dbReference type="ARBA" id="ARBA00000632"/>
    </source>
</evidence>
<evidence type="ECO:0000256" key="7">
    <source>
        <dbReference type="RuleBase" id="RU003788"/>
    </source>
</evidence>
<dbReference type="Gene3D" id="1.10.530.40">
    <property type="match status" value="1"/>
</dbReference>
<comment type="caution">
    <text evidence="8">The sequence shown here is derived from an EMBL/GenBank/DDBJ whole genome shotgun (WGS) entry which is preliminary data.</text>
</comment>
<evidence type="ECO:0000256" key="6">
    <source>
        <dbReference type="ARBA" id="ARBA00023295"/>
    </source>
</evidence>
<keyword evidence="4 7" id="KW-0378">Hydrolase</keyword>
<dbReference type="CDD" id="cd00737">
    <property type="entry name" value="lyz_endolysin_autolysin"/>
    <property type="match status" value="1"/>
</dbReference>
<evidence type="ECO:0000256" key="3">
    <source>
        <dbReference type="ARBA" id="ARBA00022638"/>
    </source>
</evidence>
<evidence type="ECO:0000256" key="2">
    <source>
        <dbReference type="ARBA" id="ARBA00022529"/>
    </source>
</evidence>
<dbReference type="InterPro" id="IPR033907">
    <property type="entry name" value="Endolysin_autolysin"/>
</dbReference>
<comment type="catalytic activity">
    <reaction evidence="1 7">
        <text>Hydrolysis of (1-&gt;4)-beta-linkages between N-acetylmuramic acid and N-acetyl-D-glucosamine residues in a peptidoglycan and between N-acetyl-D-glucosamine residues in chitodextrins.</text>
        <dbReference type="EC" id="3.2.1.17"/>
    </reaction>
</comment>
<evidence type="ECO:0000313" key="9">
    <source>
        <dbReference type="Proteomes" id="UP000278085"/>
    </source>
</evidence>
<dbReference type="GO" id="GO:0042742">
    <property type="term" value="P:defense response to bacterium"/>
    <property type="evidence" value="ECO:0007669"/>
    <property type="project" value="UniProtKB-KW"/>
</dbReference>
<keyword evidence="5" id="KW-1035">Host cytoplasm</keyword>
<keyword evidence="3 7" id="KW-0081">Bacteriolytic enzyme</keyword>
<dbReference type="OrthoDB" id="5327667at2"/>
<dbReference type="AlphaFoldDB" id="A0A430HUI2"/>
<protein>
    <recommendedName>
        <fullName evidence="7">Lysozyme</fullName>
        <ecNumber evidence="7">3.2.1.17</ecNumber>
    </recommendedName>
</protein>
<organism evidence="8 9">
    <name type="scientific">Massilia atriviolacea</name>
    <dbReference type="NCBI Taxonomy" id="2495579"/>
    <lineage>
        <taxon>Bacteria</taxon>
        <taxon>Pseudomonadati</taxon>
        <taxon>Pseudomonadota</taxon>
        <taxon>Betaproteobacteria</taxon>
        <taxon>Burkholderiales</taxon>
        <taxon>Oxalobacteraceae</taxon>
        <taxon>Telluria group</taxon>
        <taxon>Massilia</taxon>
    </lineage>
</organism>
<evidence type="ECO:0000256" key="4">
    <source>
        <dbReference type="ARBA" id="ARBA00022801"/>
    </source>
</evidence>
<dbReference type="Pfam" id="PF00959">
    <property type="entry name" value="Phage_lysozyme"/>
    <property type="match status" value="1"/>
</dbReference>
<dbReference type="GO" id="GO:0031640">
    <property type="term" value="P:killing of cells of another organism"/>
    <property type="evidence" value="ECO:0007669"/>
    <property type="project" value="UniProtKB-KW"/>
</dbReference>
<dbReference type="EC" id="3.2.1.17" evidence="7"/>
<dbReference type="GO" id="GO:0009253">
    <property type="term" value="P:peptidoglycan catabolic process"/>
    <property type="evidence" value="ECO:0007669"/>
    <property type="project" value="InterPro"/>
</dbReference>
<comment type="similarity">
    <text evidence="7">Belongs to the glycosyl hydrolase 24 family.</text>
</comment>
<dbReference type="InterPro" id="IPR023347">
    <property type="entry name" value="Lysozyme_dom_sf"/>
</dbReference>
<keyword evidence="9" id="KW-1185">Reference proteome</keyword>
<dbReference type="InterPro" id="IPR034690">
    <property type="entry name" value="Endolysin_T4_type"/>
</dbReference>
<keyword evidence="6 7" id="KW-0326">Glycosidase</keyword>
<dbReference type="EMBL" id="RXLQ01000001">
    <property type="protein sequence ID" value="RSZ61149.1"/>
    <property type="molecule type" value="Genomic_DNA"/>
</dbReference>
<dbReference type="SUPFAM" id="SSF53955">
    <property type="entry name" value="Lysozyme-like"/>
    <property type="match status" value="1"/>
</dbReference>
<reference evidence="8 9" key="1">
    <citation type="submission" date="2018-12" db="EMBL/GenBank/DDBJ databases">
        <authorList>
            <person name="Yang E."/>
        </authorList>
    </citation>
    <scope>NUCLEOTIDE SEQUENCE [LARGE SCALE GENOMIC DNA]</scope>
    <source>
        <strain evidence="8 9">SOD</strain>
    </source>
</reference>
<dbReference type="PANTHER" id="PTHR38107:SF3">
    <property type="entry name" value="LYSOZYME RRRD-RELATED"/>
    <property type="match status" value="1"/>
</dbReference>
<dbReference type="GO" id="GO:0016998">
    <property type="term" value="P:cell wall macromolecule catabolic process"/>
    <property type="evidence" value="ECO:0007669"/>
    <property type="project" value="InterPro"/>
</dbReference>
<evidence type="ECO:0000313" key="8">
    <source>
        <dbReference type="EMBL" id="RSZ61149.1"/>
    </source>
</evidence>
<dbReference type="Proteomes" id="UP000278085">
    <property type="component" value="Unassembled WGS sequence"/>
</dbReference>